<keyword evidence="1" id="KW-0472">Membrane</keyword>
<protein>
    <recommendedName>
        <fullName evidence="2">AB hydrolase-1 domain-containing protein</fullName>
    </recommendedName>
</protein>
<feature type="transmembrane region" description="Helical" evidence="1">
    <location>
        <begin position="7"/>
        <end position="29"/>
    </location>
</feature>
<dbReference type="Gene3D" id="3.40.50.1820">
    <property type="entry name" value="alpha/beta hydrolase"/>
    <property type="match status" value="1"/>
</dbReference>
<evidence type="ECO:0000313" key="4">
    <source>
        <dbReference type="EMBL" id="PPA68782.1"/>
    </source>
</evidence>
<dbReference type="InterPro" id="IPR029058">
    <property type="entry name" value="AB_hydrolase_fold"/>
</dbReference>
<evidence type="ECO:0000256" key="1">
    <source>
        <dbReference type="SAM" id="Phobius"/>
    </source>
</evidence>
<organism evidence="4 5">
    <name type="scientific">Jeotgalibacillus proteolyticus</name>
    <dbReference type="NCBI Taxonomy" id="2082395"/>
    <lineage>
        <taxon>Bacteria</taxon>
        <taxon>Bacillati</taxon>
        <taxon>Bacillota</taxon>
        <taxon>Bacilli</taxon>
        <taxon>Bacillales</taxon>
        <taxon>Caryophanaceae</taxon>
        <taxon>Jeotgalibacillus</taxon>
    </lineage>
</organism>
<comment type="caution">
    <text evidence="4">The sequence shown here is derived from an EMBL/GenBank/DDBJ whole genome shotgun (WGS) entry which is preliminary data.</text>
</comment>
<keyword evidence="1" id="KW-1133">Transmembrane helix</keyword>
<dbReference type="EMBL" id="PREZ01000009">
    <property type="protein sequence ID" value="PPA68782.1"/>
    <property type="molecule type" value="Genomic_DNA"/>
</dbReference>
<evidence type="ECO:0000259" key="2">
    <source>
        <dbReference type="Pfam" id="PF00561"/>
    </source>
</evidence>
<sequence length="305" mass="34707">MKGLKKLLFFIISSIGVFGGVFLFFWNMAKKIQQPLRRQITSVPSVPYENIEFPSKEGIVRGWFIPSKFEETPPLIILCHGWGSSRDTVYRYVDRLHEEGYSLLLFDVRGHGESSSVKALTVKTFRDDIISAVKFAKSRKDIDTNNIGLLGHSFGGFGSILSLSKGNTAKAIVIDSSPIKFTTIMESFLKQKKLPTYPLVPILTKFIFMRANITTRETKEDLDCIKALENTRTPILMTHSINDNFVPSSELEYIKSRVKINSFYVKSDGHRDSQSDPDFWENVIPFFNAHLSMRSKNFISEEKNG</sequence>
<feature type="domain" description="AB hydrolase-1" evidence="2">
    <location>
        <begin position="74"/>
        <end position="189"/>
    </location>
</feature>
<dbReference type="EMBL" id="PREZ01000009">
    <property type="protein sequence ID" value="PPA68705.1"/>
    <property type="molecule type" value="Genomic_DNA"/>
</dbReference>
<dbReference type="AlphaFoldDB" id="A0A2S5G722"/>
<gene>
    <name evidence="3" type="ORF">C4B60_19235</name>
    <name evidence="4" type="ORF">C4B60_19665</name>
</gene>
<dbReference type="SUPFAM" id="SSF53474">
    <property type="entry name" value="alpha/beta-Hydrolases"/>
    <property type="match status" value="1"/>
</dbReference>
<dbReference type="InterPro" id="IPR052920">
    <property type="entry name" value="DNA-binding_regulatory"/>
</dbReference>
<dbReference type="Pfam" id="PF00561">
    <property type="entry name" value="Abhydrolase_1"/>
    <property type="match status" value="1"/>
</dbReference>
<dbReference type="PANTHER" id="PTHR43358">
    <property type="entry name" value="ALPHA/BETA-HYDROLASE"/>
    <property type="match status" value="1"/>
</dbReference>
<dbReference type="Proteomes" id="UP000239047">
    <property type="component" value="Unassembled WGS sequence"/>
</dbReference>
<dbReference type="InterPro" id="IPR000073">
    <property type="entry name" value="AB_hydrolase_1"/>
</dbReference>
<dbReference type="PANTHER" id="PTHR43358:SF4">
    <property type="entry name" value="ALPHA_BETA HYDROLASE FOLD-1 DOMAIN-CONTAINING PROTEIN"/>
    <property type="match status" value="1"/>
</dbReference>
<evidence type="ECO:0000313" key="5">
    <source>
        <dbReference type="Proteomes" id="UP000239047"/>
    </source>
</evidence>
<proteinExistence type="predicted"/>
<reference evidence="4 5" key="1">
    <citation type="submission" date="2018-02" db="EMBL/GenBank/DDBJ databases">
        <title>Jeotgalibacillus proteolyticum sp. nov. a protease producing bacterium isolated from ocean sediments of Laizhou Bay.</title>
        <authorList>
            <person name="Li Y."/>
        </authorList>
    </citation>
    <scope>NUCLEOTIDE SEQUENCE [LARGE SCALE GENOMIC DNA]</scope>
    <source>
        <strain evidence="4 5">22-7</strain>
    </source>
</reference>
<keyword evidence="5" id="KW-1185">Reference proteome</keyword>
<keyword evidence="1" id="KW-0812">Transmembrane</keyword>
<name>A0A2S5G722_9BACL</name>
<dbReference type="OrthoDB" id="252464at2"/>
<accession>A0A2S5G722</accession>
<evidence type="ECO:0000313" key="3">
    <source>
        <dbReference type="EMBL" id="PPA68705.1"/>
    </source>
</evidence>